<name>A0A263D6P3_9PSEU</name>
<keyword evidence="2" id="KW-1185">Reference proteome</keyword>
<evidence type="ECO:0000313" key="2">
    <source>
        <dbReference type="Proteomes" id="UP000242444"/>
    </source>
</evidence>
<comment type="caution">
    <text evidence="1">The sequence shown here is derived from an EMBL/GenBank/DDBJ whole genome shotgun (WGS) entry which is preliminary data.</text>
</comment>
<protein>
    <submittedName>
        <fullName evidence="1">TetR family transcriptional regulator</fullName>
    </submittedName>
</protein>
<dbReference type="InParanoid" id="A0A263D6P3"/>
<organism evidence="1 2">
    <name type="scientific">Amycolatopsis antarctica</name>
    <dbReference type="NCBI Taxonomy" id="1854586"/>
    <lineage>
        <taxon>Bacteria</taxon>
        <taxon>Bacillati</taxon>
        <taxon>Actinomycetota</taxon>
        <taxon>Actinomycetes</taxon>
        <taxon>Pseudonocardiales</taxon>
        <taxon>Pseudonocardiaceae</taxon>
        <taxon>Amycolatopsis</taxon>
    </lineage>
</organism>
<dbReference type="AlphaFoldDB" id="A0A263D6P3"/>
<reference evidence="1 2" key="1">
    <citation type="submission" date="2017-07" db="EMBL/GenBank/DDBJ databases">
        <title>Amycolatopsis antarcticus sp. nov., isolated from the surface of an Antarcticus brown macroalga.</title>
        <authorList>
            <person name="Wang J."/>
            <person name="Leiva S."/>
            <person name="Huang J."/>
            <person name="Huang Y."/>
        </authorList>
    </citation>
    <scope>NUCLEOTIDE SEQUENCE [LARGE SCALE GENOMIC DNA]</scope>
    <source>
        <strain evidence="1 2">AU-G6</strain>
    </source>
</reference>
<dbReference type="InterPro" id="IPR009057">
    <property type="entry name" value="Homeodomain-like_sf"/>
</dbReference>
<dbReference type="OrthoDB" id="3825402at2"/>
<dbReference type="EMBL" id="NKYE01000006">
    <property type="protein sequence ID" value="OZM73085.1"/>
    <property type="molecule type" value="Genomic_DNA"/>
</dbReference>
<sequence length="215" mass="22964">MAPEATRRAYTSRLRSEQAADTRRRVLDAAAHRFAADGYVATTLAGIAGRAGVSVETVKSCGAKRDLLLSSFEQTFAGEEGTTPLSSRPGLAELLTLERDADAIAASVAFVAEANARASTLWRTLTSAADTDPVIRASLTELLGRRRADITAATAVLQNRGLVPRGPDARARTADVLSFLSSPEGYEQLVLTAGWPHRDYVDWLTRTITAALLHG</sequence>
<dbReference type="SUPFAM" id="SSF46689">
    <property type="entry name" value="Homeodomain-like"/>
    <property type="match status" value="1"/>
</dbReference>
<evidence type="ECO:0000313" key="1">
    <source>
        <dbReference type="EMBL" id="OZM73085.1"/>
    </source>
</evidence>
<dbReference type="Proteomes" id="UP000242444">
    <property type="component" value="Unassembled WGS sequence"/>
</dbReference>
<dbReference type="RefSeq" id="WP_094862943.1">
    <property type="nucleotide sequence ID" value="NZ_NKYE01000006.1"/>
</dbReference>
<accession>A0A263D6P3</accession>
<dbReference type="Gene3D" id="1.10.357.10">
    <property type="entry name" value="Tetracycline Repressor, domain 2"/>
    <property type="match status" value="1"/>
</dbReference>
<dbReference type="Gene3D" id="1.10.10.60">
    <property type="entry name" value="Homeodomain-like"/>
    <property type="match status" value="1"/>
</dbReference>
<proteinExistence type="predicted"/>
<gene>
    <name evidence="1" type="ORF">CFN78_12785</name>
</gene>